<feature type="compositionally biased region" description="Low complexity" evidence="5">
    <location>
        <begin position="131"/>
        <end position="146"/>
    </location>
</feature>
<feature type="domain" description="PH" evidence="6">
    <location>
        <begin position="192"/>
        <end position="285"/>
    </location>
</feature>
<keyword evidence="2" id="KW-0479">Metal-binding</keyword>
<dbReference type="InterPro" id="IPR006186">
    <property type="entry name" value="Ser/Thr-sp_prot-phosphatase"/>
</dbReference>
<keyword evidence="4" id="KW-0378">Hydrolase</keyword>
<dbReference type="PANTHER" id="PTHR45668:SF5">
    <property type="entry name" value="SERINE_THREONINE-PROTEIN PHOSPHATASE 5"/>
    <property type="match status" value="1"/>
</dbReference>
<evidence type="ECO:0000313" key="7">
    <source>
        <dbReference type="EMBL" id="CAK9042443.1"/>
    </source>
</evidence>
<comment type="cofactor">
    <cofactor evidence="1">
        <name>Mn(2+)</name>
        <dbReference type="ChEBI" id="CHEBI:29035"/>
    </cofactor>
</comment>
<sequence>MKCGRGHELHLTHLPCARKHRCTVCHEVIPRSARRFMCRRCSYDVCFDCGMHDNCLIDRSKDSQKTLRSVFKEYAMGHQRSVAISTTYDIISPSDGHMRRHQHKRGLGVGEDCRYAVFSDATMNVDTFHLPTPSERPSSRETPSSSDPTIDLARAVVKRCMQLVDVVAAEVAAGFDCLDYEWLPKRPKSSVQKTKSGYLTKHPRRGMVLSQAQRRFFVLSQGLLQWHKDDSKNSEVLGALRIGSTTSVENDEELRIQTGDSHLILTSPEGDVLKEWAEALRKEAQDPPAEELFFAVHPCLSRSKDLNSSTCLDAEPSLLAWLLEGEDAPRGYSAATVGMYAEKIDTLIRAATELQKLQPIVSEVTAPVKVFGDIHGQLRDLLLLFHFYGRPDDDEEEGDDEPMSYVFNGDWVDRGRHQLEVMLLILSLKIVHPKQVWLNRGNHEDRQQNLRTTKIGSLGFDRACFEALGAEEGRRIFESFQSFFEWLPLAARIEQKVLVLHGGLGPGDWTLEDLSQVERPLVSKELHFTLEGVVYNILWSDPLTHKPENRRDPLKSFGVHDSPRDKHWQVMKNFGRDVTQRFCKAEGLELVIRSHQFTNTCKGYELMHDGYLLRVFSARNYMGTVPNDGGMLLIGYGEDSRGSVSLVVRPRSVERLTGANRGRQNTELPGSILSYEPYCPRKHLMQLIKPEQVRCFGWTHRDSDDFRSCSECGQDDIQVECYFACRGCGDYDICIDCAGRLSRGLQALPAFSPPSRSVDSPSGFSDDSDVKEASLEPDDLSQSQPKDEVEVQRDLPI</sequence>
<evidence type="ECO:0000256" key="1">
    <source>
        <dbReference type="ARBA" id="ARBA00001936"/>
    </source>
</evidence>
<organism evidence="7 8">
    <name type="scientific">Durusdinium trenchii</name>
    <dbReference type="NCBI Taxonomy" id="1381693"/>
    <lineage>
        <taxon>Eukaryota</taxon>
        <taxon>Sar</taxon>
        <taxon>Alveolata</taxon>
        <taxon>Dinophyceae</taxon>
        <taxon>Suessiales</taxon>
        <taxon>Symbiodiniaceae</taxon>
        <taxon>Durusdinium</taxon>
    </lineage>
</organism>
<keyword evidence="3" id="KW-0464">Manganese</keyword>
<name>A0ABP0LU20_9DINO</name>
<dbReference type="InterPro" id="IPR004843">
    <property type="entry name" value="Calcineurin-like_PHP"/>
</dbReference>
<comment type="catalytic activity">
    <reaction evidence="4">
        <text>O-phospho-L-threonyl-[protein] + H2O = L-threonyl-[protein] + phosphate</text>
        <dbReference type="Rhea" id="RHEA:47004"/>
        <dbReference type="Rhea" id="RHEA-COMP:11060"/>
        <dbReference type="Rhea" id="RHEA-COMP:11605"/>
        <dbReference type="ChEBI" id="CHEBI:15377"/>
        <dbReference type="ChEBI" id="CHEBI:30013"/>
        <dbReference type="ChEBI" id="CHEBI:43474"/>
        <dbReference type="ChEBI" id="CHEBI:61977"/>
        <dbReference type="EC" id="3.1.3.16"/>
    </reaction>
</comment>
<dbReference type="EC" id="3.1.3.16" evidence="4"/>
<dbReference type="Gene3D" id="2.30.29.30">
    <property type="entry name" value="Pleckstrin-homology domain (PH domain)/Phosphotyrosine-binding domain (PTB)"/>
    <property type="match status" value="1"/>
</dbReference>
<gene>
    <name evidence="7" type="ORF">CCMP2556_LOCUS22596</name>
</gene>
<evidence type="ECO:0000256" key="2">
    <source>
        <dbReference type="ARBA" id="ARBA00022723"/>
    </source>
</evidence>
<feature type="compositionally biased region" description="Basic and acidic residues" evidence="5">
    <location>
        <begin position="785"/>
        <end position="797"/>
    </location>
</feature>
<feature type="region of interest" description="Disordered" evidence="5">
    <location>
        <begin position="129"/>
        <end position="148"/>
    </location>
</feature>
<dbReference type="PANTHER" id="PTHR45668">
    <property type="entry name" value="SERINE/THREONINE-PROTEIN PHOSPHATASE 5-RELATED"/>
    <property type="match status" value="1"/>
</dbReference>
<evidence type="ECO:0000256" key="4">
    <source>
        <dbReference type="RuleBase" id="RU004273"/>
    </source>
</evidence>
<dbReference type="SMART" id="SM00233">
    <property type="entry name" value="PH"/>
    <property type="match status" value="1"/>
</dbReference>
<dbReference type="InterPro" id="IPR001849">
    <property type="entry name" value="PH_domain"/>
</dbReference>
<dbReference type="SMART" id="SM00156">
    <property type="entry name" value="PP2Ac"/>
    <property type="match status" value="1"/>
</dbReference>
<dbReference type="InterPro" id="IPR011993">
    <property type="entry name" value="PH-like_dom_sf"/>
</dbReference>
<dbReference type="SUPFAM" id="SSF56300">
    <property type="entry name" value="Metallo-dependent phosphatases"/>
    <property type="match status" value="1"/>
</dbReference>
<dbReference type="Proteomes" id="UP001642484">
    <property type="component" value="Unassembled WGS sequence"/>
</dbReference>
<evidence type="ECO:0000256" key="3">
    <source>
        <dbReference type="ARBA" id="ARBA00023211"/>
    </source>
</evidence>
<dbReference type="CDD" id="cd00144">
    <property type="entry name" value="MPP_PPP_family"/>
    <property type="match status" value="1"/>
</dbReference>
<evidence type="ECO:0000256" key="5">
    <source>
        <dbReference type="SAM" id="MobiDB-lite"/>
    </source>
</evidence>
<dbReference type="SUPFAM" id="SSF50729">
    <property type="entry name" value="PH domain-like"/>
    <property type="match status" value="1"/>
</dbReference>
<feature type="compositionally biased region" description="Polar residues" evidence="5">
    <location>
        <begin position="754"/>
        <end position="765"/>
    </location>
</feature>
<dbReference type="PRINTS" id="PR00114">
    <property type="entry name" value="STPHPHTASE"/>
</dbReference>
<feature type="region of interest" description="Disordered" evidence="5">
    <location>
        <begin position="751"/>
        <end position="797"/>
    </location>
</feature>
<comment type="similarity">
    <text evidence="4">Belongs to the PPP phosphatase family.</text>
</comment>
<dbReference type="Gene3D" id="3.60.21.10">
    <property type="match status" value="1"/>
</dbReference>
<protein>
    <recommendedName>
        <fullName evidence="4">Serine/threonine-protein phosphatase</fullName>
        <ecNumber evidence="4">3.1.3.16</ecNumber>
    </recommendedName>
</protein>
<dbReference type="InterPro" id="IPR029052">
    <property type="entry name" value="Metallo-depent_PP-like"/>
</dbReference>
<dbReference type="InterPro" id="IPR051134">
    <property type="entry name" value="PPP_phosphatase"/>
</dbReference>
<evidence type="ECO:0000313" key="8">
    <source>
        <dbReference type="Proteomes" id="UP001642484"/>
    </source>
</evidence>
<dbReference type="Pfam" id="PF00149">
    <property type="entry name" value="Metallophos"/>
    <property type="match status" value="1"/>
</dbReference>
<dbReference type="PROSITE" id="PS50003">
    <property type="entry name" value="PH_DOMAIN"/>
    <property type="match status" value="1"/>
</dbReference>
<reference evidence="7 8" key="1">
    <citation type="submission" date="2024-02" db="EMBL/GenBank/DDBJ databases">
        <authorList>
            <person name="Chen Y."/>
            <person name="Shah S."/>
            <person name="Dougan E. K."/>
            <person name="Thang M."/>
            <person name="Chan C."/>
        </authorList>
    </citation>
    <scope>NUCLEOTIDE SEQUENCE [LARGE SCALE GENOMIC DNA]</scope>
</reference>
<accession>A0ABP0LU20</accession>
<evidence type="ECO:0000259" key="6">
    <source>
        <dbReference type="PROSITE" id="PS50003"/>
    </source>
</evidence>
<proteinExistence type="inferred from homology"/>
<dbReference type="EMBL" id="CAXAMN010014080">
    <property type="protein sequence ID" value="CAK9042443.1"/>
    <property type="molecule type" value="Genomic_DNA"/>
</dbReference>
<dbReference type="PROSITE" id="PS00125">
    <property type="entry name" value="SER_THR_PHOSPHATASE"/>
    <property type="match status" value="1"/>
</dbReference>
<keyword evidence="8" id="KW-1185">Reference proteome</keyword>
<comment type="caution">
    <text evidence="7">The sequence shown here is derived from an EMBL/GenBank/DDBJ whole genome shotgun (WGS) entry which is preliminary data.</text>
</comment>